<keyword evidence="4" id="KW-1185">Reference proteome</keyword>
<accession>A0A813D2N0</accession>
<sequence length="228" mass="25380">ASKKATRVALRAQESYKAMGSDRPKSGPTLVSPSVVERLRSVSQVLDTCQQDMYDEFWEGLSTYPSVLRGYIPLFSYYTDSAYPSREPGSADEQLRLALKYEVGSLTRSLHSFDLGIEKRSIRDVEKAFAEMSLSYDRYLKAGNLYAGYDPVTSTTVFYEGIEDSRLVYTPLSLEQPRIRDEVLVIQGPDKGKVGQVIWLGKQGPDFDDPGKITTATVKLSPNPILSG</sequence>
<keyword evidence="1" id="KW-0689">Ribosomal protein</keyword>
<dbReference type="InterPro" id="IPR041988">
    <property type="entry name" value="Ribosomal_uL24_KOW"/>
</dbReference>
<dbReference type="OrthoDB" id="409586at2759"/>
<dbReference type="GO" id="GO:0005840">
    <property type="term" value="C:ribosome"/>
    <property type="evidence" value="ECO:0007669"/>
    <property type="project" value="UniProtKB-KW"/>
</dbReference>
<keyword evidence="2" id="KW-0687">Ribonucleoprotein</keyword>
<feature type="non-terminal residue" evidence="3">
    <location>
        <position position="1"/>
    </location>
</feature>
<gene>
    <name evidence="3" type="ORF">PGLA1383_LOCUS1605</name>
</gene>
<dbReference type="EMBL" id="CAJNNV010000434">
    <property type="protein sequence ID" value="CAE8582610.1"/>
    <property type="molecule type" value="Genomic_DNA"/>
</dbReference>
<proteinExistence type="predicted"/>
<protein>
    <submittedName>
        <fullName evidence="3">Uncharacterized protein</fullName>
    </submittedName>
</protein>
<reference evidence="3" key="1">
    <citation type="submission" date="2021-02" db="EMBL/GenBank/DDBJ databases">
        <authorList>
            <person name="Dougan E. K."/>
            <person name="Rhodes N."/>
            <person name="Thang M."/>
            <person name="Chan C."/>
        </authorList>
    </citation>
    <scope>NUCLEOTIDE SEQUENCE</scope>
</reference>
<evidence type="ECO:0000313" key="4">
    <source>
        <dbReference type="Proteomes" id="UP000654075"/>
    </source>
</evidence>
<organism evidence="3 4">
    <name type="scientific">Polarella glacialis</name>
    <name type="common">Dinoflagellate</name>
    <dbReference type="NCBI Taxonomy" id="89957"/>
    <lineage>
        <taxon>Eukaryota</taxon>
        <taxon>Sar</taxon>
        <taxon>Alveolata</taxon>
        <taxon>Dinophyceae</taxon>
        <taxon>Suessiales</taxon>
        <taxon>Suessiaceae</taxon>
        <taxon>Polarella</taxon>
    </lineage>
</organism>
<evidence type="ECO:0000313" key="3">
    <source>
        <dbReference type="EMBL" id="CAE8582610.1"/>
    </source>
</evidence>
<dbReference type="CDD" id="cd06089">
    <property type="entry name" value="KOW_RPL26"/>
    <property type="match status" value="1"/>
</dbReference>
<feature type="non-terminal residue" evidence="3">
    <location>
        <position position="228"/>
    </location>
</feature>
<evidence type="ECO:0000256" key="2">
    <source>
        <dbReference type="ARBA" id="ARBA00023274"/>
    </source>
</evidence>
<dbReference type="GO" id="GO:1990904">
    <property type="term" value="C:ribonucleoprotein complex"/>
    <property type="evidence" value="ECO:0007669"/>
    <property type="project" value="UniProtKB-KW"/>
</dbReference>
<name>A0A813D2N0_POLGL</name>
<dbReference type="AlphaFoldDB" id="A0A813D2N0"/>
<evidence type="ECO:0000256" key="1">
    <source>
        <dbReference type="ARBA" id="ARBA00022980"/>
    </source>
</evidence>
<comment type="caution">
    <text evidence="3">The sequence shown here is derived from an EMBL/GenBank/DDBJ whole genome shotgun (WGS) entry which is preliminary data.</text>
</comment>
<dbReference type="Proteomes" id="UP000654075">
    <property type="component" value="Unassembled WGS sequence"/>
</dbReference>
<dbReference type="GO" id="GO:0003723">
    <property type="term" value="F:RNA binding"/>
    <property type="evidence" value="ECO:0007669"/>
    <property type="project" value="InterPro"/>
</dbReference>